<dbReference type="EMBL" id="CAJVPM010025273">
    <property type="protein sequence ID" value="CAG8657278.1"/>
    <property type="molecule type" value="Genomic_DNA"/>
</dbReference>
<gene>
    <name evidence="1" type="ORF">SCALOS_LOCUS8897</name>
</gene>
<protein>
    <submittedName>
        <fullName evidence="1">2231_t:CDS:1</fullName>
    </submittedName>
</protein>
<evidence type="ECO:0000313" key="1">
    <source>
        <dbReference type="EMBL" id="CAG8657278.1"/>
    </source>
</evidence>
<organism evidence="1 2">
    <name type="scientific">Scutellospora calospora</name>
    <dbReference type="NCBI Taxonomy" id="85575"/>
    <lineage>
        <taxon>Eukaryota</taxon>
        <taxon>Fungi</taxon>
        <taxon>Fungi incertae sedis</taxon>
        <taxon>Mucoromycota</taxon>
        <taxon>Glomeromycotina</taxon>
        <taxon>Glomeromycetes</taxon>
        <taxon>Diversisporales</taxon>
        <taxon>Gigasporaceae</taxon>
        <taxon>Scutellospora</taxon>
    </lineage>
</organism>
<reference evidence="1" key="1">
    <citation type="submission" date="2021-06" db="EMBL/GenBank/DDBJ databases">
        <authorList>
            <person name="Kallberg Y."/>
            <person name="Tangrot J."/>
            <person name="Rosling A."/>
        </authorList>
    </citation>
    <scope>NUCLEOTIDE SEQUENCE</scope>
    <source>
        <strain evidence="1">AU212A</strain>
    </source>
</reference>
<proteinExistence type="predicted"/>
<feature type="non-terminal residue" evidence="1">
    <location>
        <position position="48"/>
    </location>
</feature>
<keyword evidence="2" id="KW-1185">Reference proteome</keyword>
<sequence>LEDNNRLNKLFEETDELIKNKDTANTDYKSEAKDSNSNYTTLWLYINI</sequence>
<feature type="non-terminal residue" evidence="1">
    <location>
        <position position="1"/>
    </location>
</feature>
<dbReference type="Proteomes" id="UP000789860">
    <property type="component" value="Unassembled WGS sequence"/>
</dbReference>
<evidence type="ECO:0000313" key="2">
    <source>
        <dbReference type="Proteomes" id="UP000789860"/>
    </source>
</evidence>
<accession>A0ACA9NNB4</accession>
<comment type="caution">
    <text evidence="1">The sequence shown here is derived from an EMBL/GenBank/DDBJ whole genome shotgun (WGS) entry which is preliminary data.</text>
</comment>
<name>A0ACA9NNB4_9GLOM</name>